<proteinExistence type="predicted"/>
<accession>A0A074ZBF9</accession>
<dbReference type="Proteomes" id="UP000054324">
    <property type="component" value="Unassembled WGS sequence"/>
</dbReference>
<dbReference type="GeneID" id="20322068"/>
<name>A0A074ZBF9_OPIVI</name>
<dbReference type="RefSeq" id="XP_009171803.1">
    <property type="nucleotide sequence ID" value="XM_009173539.1"/>
</dbReference>
<keyword evidence="2" id="KW-1185">Reference proteome</keyword>
<dbReference type="EMBL" id="KL596809">
    <property type="protein sequence ID" value="KER24463.1"/>
    <property type="molecule type" value="Genomic_DNA"/>
</dbReference>
<evidence type="ECO:0000313" key="1">
    <source>
        <dbReference type="EMBL" id="KER24463.1"/>
    </source>
</evidence>
<dbReference type="AlphaFoldDB" id="A0A074ZBF9"/>
<protein>
    <submittedName>
        <fullName evidence="1">Uncharacterized protein</fullName>
    </submittedName>
</protein>
<dbReference type="KEGG" id="ovi:T265_07889"/>
<gene>
    <name evidence="1" type="ORF">T265_07889</name>
</gene>
<reference evidence="1 2" key="1">
    <citation type="submission" date="2013-11" db="EMBL/GenBank/DDBJ databases">
        <title>Opisthorchis viverrini - life in the bile duct.</title>
        <authorList>
            <person name="Young N.D."/>
            <person name="Nagarajan N."/>
            <person name="Lin S.J."/>
            <person name="Korhonen P.K."/>
            <person name="Jex A.R."/>
            <person name="Hall R.S."/>
            <person name="Safavi-Hemami H."/>
            <person name="Kaewkong W."/>
            <person name="Bertrand D."/>
            <person name="Gao S."/>
            <person name="Seet Q."/>
            <person name="Wongkham S."/>
            <person name="Teh B.T."/>
            <person name="Wongkham C."/>
            <person name="Intapan P.M."/>
            <person name="Maleewong W."/>
            <person name="Yang X."/>
            <person name="Hu M."/>
            <person name="Wang Z."/>
            <person name="Hofmann A."/>
            <person name="Sternberg P.W."/>
            <person name="Tan P."/>
            <person name="Wang J."/>
            <person name="Gasser R.B."/>
        </authorList>
    </citation>
    <scope>NUCLEOTIDE SEQUENCE [LARGE SCALE GENOMIC DNA]</scope>
</reference>
<dbReference type="CTD" id="20322068"/>
<organism evidence="1 2">
    <name type="scientific">Opisthorchis viverrini</name>
    <name type="common">Southeast Asian liver fluke</name>
    <dbReference type="NCBI Taxonomy" id="6198"/>
    <lineage>
        <taxon>Eukaryota</taxon>
        <taxon>Metazoa</taxon>
        <taxon>Spiralia</taxon>
        <taxon>Lophotrochozoa</taxon>
        <taxon>Platyhelminthes</taxon>
        <taxon>Trematoda</taxon>
        <taxon>Digenea</taxon>
        <taxon>Opisthorchiida</taxon>
        <taxon>Opisthorchiata</taxon>
        <taxon>Opisthorchiidae</taxon>
        <taxon>Opisthorchis</taxon>
    </lineage>
</organism>
<sequence>MSPKKGKTGRGLSKSLQQHSCHVSGIKLQALVTNSNKSQTRVQWTQQNNFARAGGPPEREWHWLRTLIKAKLESSGLNRIISPGQEDRQNNMRLMETQRLRLPDESQEGRNRSWVVEEFPATL</sequence>
<evidence type="ECO:0000313" key="2">
    <source>
        <dbReference type="Proteomes" id="UP000054324"/>
    </source>
</evidence>